<proteinExistence type="predicted"/>
<dbReference type="AlphaFoldDB" id="A0A438IEY0"/>
<reference evidence="1 2" key="1">
    <citation type="journal article" date="2018" name="PLoS Genet.">
        <title>Population sequencing reveals clonal diversity and ancestral inbreeding in the grapevine cultivar Chardonnay.</title>
        <authorList>
            <person name="Roach M.J."/>
            <person name="Johnson D.L."/>
            <person name="Bohlmann J."/>
            <person name="van Vuuren H.J."/>
            <person name="Jones S.J."/>
            <person name="Pretorius I.S."/>
            <person name="Schmidt S.A."/>
            <person name="Borneman A.R."/>
        </authorList>
    </citation>
    <scope>NUCLEOTIDE SEQUENCE [LARGE SCALE GENOMIC DNA]</scope>
    <source>
        <strain evidence="2">cv. Chardonnay</strain>
        <tissue evidence="1">Leaf</tissue>
    </source>
</reference>
<comment type="caution">
    <text evidence="1">The sequence shown here is derived from an EMBL/GenBank/DDBJ whole genome shotgun (WGS) entry which is preliminary data.</text>
</comment>
<accession>A0A438IEY0</accession>
<evidence type="ECO:0000313" key="2">
    <source>
        <dbReference type="Proteomes" id="UP000288805"/>
    </source>
</evidence>
<protein>
    <submittedName>
        <fullName evidence="1">Uncharacterized protein</fullName>
    </submittedName>
</protein>
<name>A0A438IEY0_VITVI</name>
<dbReference type="PANTHER" id="PTHR36025">
    <property type="entry name" value="DIHYDROOROTATE DEHYDROGENASE (DUF3598)"/>
    <property type="match status" value="1"/>
</dbReference>
<gene>
    <name evidence="1" type="ORF">CK203_034192</name>
</gene>
<evidence type="ECO:0000313" key="1">
    <source>
        <dbReference type="EMBL" id="RVW95288.1"/>
    </source>
</evidence>
<sequence>MKKYTCILMMKGAWWLGNLSHDSFVDGSYSRGPVEIPVGELDESKYYLSPTFKFEQVEFWPLLYNGLNIDGI</sequence>
<dbReference type="PANTHER" id="PTHR36025:SF1">
    <property type="entry name" value="DIHYDROOROTATE DEHYDROGENASE (DUF3598)"/>
    <property type="match status" value="1"/>
</dbReference>
<dbReference type="Proteomes" id="UP000288805">
    <property type="component" value="Unassembled WGS sequence"/>
</dbReference>
<dbReference type="EMBL" id="QGNW01000115">
    <property type="protein sequence ID" value="RVW95288.1"/>
    <property type="molecule type" value="Genomic_DNA"/>
</dbReference>
<organism evidence="1 2">
    <name type="scientific">Vitis vinifera</name>
    <name type="common">Grape</name>
    <dbReference type="NCBI Taxonomy" id="29760"/>
    <lineage>
        <taxon>Eukaryota</taxon>
        <taxon>Viridiplantae</taxon>
        <taxon>Streptophyta</taxon>
        <taxon>Embryophyta</taxon>
        <taxon>Tracheophyta</taxon>
        <taxon>Spermatophyta</taxon>
        <taxon>Magnoliopsida</taxon>
        <taxon>eudicotyledons</taxon>
        <taxon>Gunneridae</taxon>
        <taxon>Pentapetalae</taxon>
        <taxon>rosids</taxon>
        <taxon>Vitales</taxon>
        <taxon>Vitaceae</taxon>
        <taxon>Viteae</taxon>
        <taxon>Vitis</taxon>
    </lineage>
</organism>